<gene>
    <name evidence="2" type="ORF">WKW82_19520</name>
</gene>
<reference evidence="2 3" key="1">
    <citation type="submission" date="2024-03" db="EMBL/GenBank/DDBJ databases">
        <title>Novel species of the genus Variovorax.</title>
        <authorList>
            <person name="Liu Q."/>
            <person name="Xin Y.-H."/>
        </authorList>
    </citation>
    <scope>NUCLEOTIDE SEQUENCE [LARGE SCALE GENOMIC DNA]</scope>
    <source>
        <strain evidence="2 3">KACC 18900</strain>
    </source>
</reference>
<evidence type="ECO:0000256" key="1">
    <source>
        <dbReference type="SAM" id="Phobius"/>
    </source>
</evidence>
<comment type="caution">
    <text evidence="2">The sequence shown here is derived from an EMBL/GenBank/DDBJ whole genome shotgun (WGS) entry which is preliminary data.</text>
</comment>
<protein>
    <submittedName>
        <fullName evidence="2">Uncharacterized protein</fullName>
    </submittedName>
</protein>
<feature type="transmembrane region" description="Helical" evidence="1">
    <location>
        <begin position="135"/>
        <end position="153"/>
    </location>
</feature>
<organism evidence="2 3">
    <name type="scientific">Variovorax rhizosphaerae</name>
    <dbReference type="NCBI Taxonomy" id="1836200"/>
    <lineage>
        <taxon>Bacteria</taxon>
        <taxon>Pseudomonadati</taxon>
        <taxon>Pseudomonadota</taxon>
        <taxon>Betaproteobacteria</taxon>
        <taxon>Burkholderiales</taxon>
        <taxon>Comamonadaceae</taxon>
        <taxon>Variovorax</taxon>
    </lineage>
</organism>
<keyword evidence="1" id="KW-0812">Transmembrane</keyword>
<name>A0ABU8WQ31_9BURK</name>
<feature type="transmembrane region" description="Helical" evidence="1">
    <location>
        <begin position="355"/>
        <end position="375"/>
    </location>
</feature>
<dbReference type="Proteomes" id="UP001385892">
    <property type="component" value="Unassembled WGS sequence"/>
</dbReference>
<proteinExistence type="predicted"/>
<keyword evidence="1" id="KW-0472">Membrane</keyword>
<evidence type="ECO:0000313" key="2">
    <source>
        <dbReference type="EMBL" id="MEJ8848858.1"/>
    </source>
</evidence>
<dbReference type="RefSeq" id="WP_340343998.1">
    <property type="nucleotide sequence ID" value="NZ_JBBKZT010000009.1"/>
</dbReference>
<dbReference type="EMBL" id="JBBKZT010000009">
    <property type="protein sequence ID" value="MEJ8848858.1"/>
    <property type="molecule type" value="Genomic_DNA"/>
</dbReference>
<keyword evidence="3" id="KW-1185">Reference proteome</keyword>
<feature type="transmembrane region" description="Helical" evidence="1">
    <location>
        <begin position="231"/>
        <end position="249"/>
    </location>
</feature>
<accession>A0ABU8WQ31</accession>
<keyword evidence="1" id="KW-1133">Transmembrane helix</keyword>
<feature type="transmembrane region" description="Helical" evidence="1">
    <location>
        <begin position="173"/>
        <end position="196"/>
    </location>
</feature>
<feature type="transmembrane region" description="Helical" evidence="1">
    <location>
        <begin position="261"/>
        <end position="283"/>
    </location>
</feature>
<feature type="transmembrane region" description="Helical" evidence="1">
    <location>
        <begin position="36"/>
        <end position="55"/>
    </location>
</feature>
<evidence type="ECO:0000313" key="3">
    <source>
        <dbReference type="Proteomes" id="UP001385892"/>
    </source>
</evidence>
<sequence>MPTPSSDATFAPIDNELPLRWLRRLRLVPPDGLGTVRRAVFFALLSWLPIVIWTTTSRRLGNIDPSESLLQHYGVHVRCLLAIPLLIIAEGPLQKMMQKLVRQFHLSGIASSAPDSPFDRLIAELRQLRDASMPWIIVLGASLAWSATVHPSFKDDALNWALDVDGSLGFGGWWFVWVVRPIFIALVAAWVWRILLVSWCFWRIGRLNLSLVPSHPDRSAGMGFVAKLPRGFALVTFVLSATISSHWAHEIVVHGAKLDTFQLPALLFVGLWMLFLLLPLIALAPALHAARAHALPAYAALVGEQGRLLHRRWILHEAVEDEPIVEAPGIGVSADAAGLYEAVSKMRVAPITIKSLWDILAPIALPFIVVASLQIPLLDLLLKLTKALA</sequence>